<evidence type="ECO:0000313" key="2">
    <source>
        <dbReference type="EMBL" id="TWI81493.1"/>
    </source>
</evidence>
<gene>
    <name evidence="2" type="ORF">IQ13_2511</name>
</gene>
<feature type="transmembrane region" description="Helical" evidence="1">
    <location>
        <begin position="28"/>
        <end position="46"/>
    </location>
</feature>
<organism evidence="2 3">
    <name type="scientific">Lacibacter cauensis</name>
    <dbReference type="NCBI Taxonomy" id="510947"/>
    <lineage>
        <taxon>Bacteria</taxon>
        <taxon>Pseudomonadati</taxon>
        <taxon>Bacteroidota</taxon>
        <taxon>Chitinophagia</taxon>
        <taxon>Chitinophagales</taxon>
        <taxon>Chitinophagaceae</taxon>
        <taxon>Lacibacter</taxon>
    </lineage>
</organism>
<keyword evidence="1" id="KW-0812">Transmembrane</keyword>
<proteinExistence type="predicted"/>
<evidence type="ECO:0000313" key="3">
    <source>
        <dbReference type="Proteomes" id="UP000316167"/>
    </source>
</evidence>
<comment type="caution">
    <text evidence="2">The sequence shown here is derived from an EMBL/GenBank/DDBJ whole genome shotgun (WGS) entry which is preliminary data.</text>
</comment>
<feature type="transmembrane region" description="Helical" evidence="1">
    <location>
        <begin position="58"/>
        <end position="80"/>
    </location>
</feature>
<dbReference type="AlphaFoldDB" id="A0A562SK58"/>
<dbReference type="EMBL" id="VLLE01000004">
    <property type="protein sequence ID" value="TWI81493.1"/>
    <property type="molecule type" value="Genomic_DNA"/>
</dbReference>
<keyword evidence="3" id="KW-1185">Reference proteome</keyword>
<dbReference type="Proteomes" id="UP000316167">
    <property type="component" value="Unassembled WGS sequence"/>
</dbReference>
<keyword evidence="1" id="KW-1133">Transmembrane helix</keyword>
<name>A0A562SK58_9BACT</name>
<accession>A0A562SK58</accession>
<dbReference type="OrthoDB" id="9851188at2"/>
<reference evidence="2 3" key="1">
    <citation type="journal article" date="2015" name="Stand. Genomic Sci.">
        <title>Genomic Encyclopedia of Bacterial and Archaeal Type Strains, Phase III: the genomes of soil and plant-associated and newly described type strains.</title>
        <authorList>
            <person name="Whitman W.B."/>
            <person name="Woyke T."/>
            <person name="Klenk H.P."/>
            <person name="Zhou Y."/>
            <person name="Lilburn T.G."/>
            <person name="Beck B.J."/>
            <person name="De Vos P."/>
            <person name="Vandamme P."/>
            <person name="Eisen J.A."/>
            <person name="Garrity G."/>
            <person name="Hugenholtz P."/>
            <person name="Kyrpides N.C."/>
        </authorList>
    </citation>
    <scope>NUCLEOTIDE SEQUENCE [LARGE SCALE GENOMIC DNA]</scope>
    <source>
        <strain evidence="2 3">CGMCC 1.7271</strain>
    </source>
</reference>
<keyword evidence="1" id="KW-0472">Membrane</keyword>
<sequence>MENNDTIFSDIQKSETEASYFKKFSASLIDWIFELALIFSSYIFLPRSIILEISDSDSILRFFIILIFIILYRLVCLLLFNKTIGMGLLRLKYLNSSLQPLSVKEKIIASFAPKVSDIKTYNNG</sequence>
<evidence type="ECO:0000256" key="1">
    <source>
        <dbReference type="SAM" id="Phobius"/>
    </source>
</evidence>
<protein>
    <submittedName>
        <fullName evidence="2">RDD family protein</fullName>
    </submittedName>
</protein>